<name>A0A0C1ERK1_9BACT</name>
<comment type="caution">
    <text evidence="9">The sequence shown here is derived from an EMBL/GenBank/DDBJ whole genome shotgun (WGS) entry which is preliminary data.</text>
</comment>
<protein>
    <recommendedName>
        <fullName evidence="7">Gamma-glutamyl phosphate reductase</fullName>
        <shortName evidence="7">GPR</shortName>
        <ecNumber evidence="7">1.2.1.41</ecNumber>
    </recommendedName>
    <alternativeName>
        <fullName evidence="7">Glutamate-5-semialdehyde dehydrogenase</fullName>
    </alternativeName>
    <alternativeName>
        <fullName evidence="7">Glutamyl-gamma-semialdehyde dehydrogenase</fullName>
        <shortName evidence="7">GSA dehydrogenase</shortName>
    </alternativeName>
</protein>
<dbReference type="InterPro" id="IPR015590">
    <property type="entry name" value="Aldehyde_DH_dom"/>
</dbReference>
<evidence type="ECO:0000256" key="4">
    <source>
        <dbReference type="ARBA" id="ARBA00022857"/>
    </source>
</evidence>
<keyword evidence="5 7" id="KW-0560">Oxidoreductase</keyword>
<accession>A0A0C1ERK1</accession>
<dbReference type="FunFam" id="3.40.309.10:FF:000006">
    <property type="entry name" value="Gamma-glutamyl phosphate reductase"/>
    <property type="match status" value="1"/>
</dbReference>
<evidence type="ECO:0000256" key="7">
    <source>
        <dbReference type="HAMAP-Rule" id="MF_00412"/>
    </source>
</evidence>
<dbReference type="InterPro" id="IPR016162">
    <property type="entry name" value="Ald_DH_N"/>
</dbReference>
<dbReference type="AlphaFoldDB" id="A0A0C1ERK1"/>
<keyword evidence="2 7" id="KW-0028">Amino-acid biosynthesis</keyword>
<comment type="pathway">
    <text evidence="1 7">Amino-acid biosynthesis; L-proline biosynthesis; L-glutamate 5-semialdehyde from L-glutamate: step 2/2.</text>
</comment>
<evidence type="ECO:0000259" key="8">
    <source>
        <dbReference type="Pfam" id="PF00171"/>
    </source>
</evidence>
<dbReference type="SUPFAM" id="SSF53720">
    <property type="entry name" value="ALDH-like"/>
    <property type="match status" value="1"/>
</dbReference>
<comment type="catalytic activity">
    <reaction evidence="6 7">
        <text>L-glutamate 5-semialdehyde + phosphate + NADP(+) = L-glutamyl 5-phosphate + NADPH + H(+)</text>
        <dbReference type="Rhea" id="RHEA:19541"/>
        <dbReference type="ChEBI" id="CHEBI:15378"/>
        <dbReference type="ChEBI" id="CHEBI:43474"/>
        <dbReference type="ChEBI" id="CHEBI:57783"/>
        <dbReference type="ChEBI" id="CHEBI:58066"/>
        <dbReference type="ChEBI" id="CHEBI:58274"/>
        <dbReference type="ChEBI" id="CHEBI:58349"/>
        <dbReference type="EC" id="1.2.1.41"/>
    </reaction>
</comment>
<dbReference type="PIRSF" id="PIRSF000151">
    <property type="entry name" value="GPR"/>
    <property type="match status" value="1"/>
</dbReference>
<keyword evidence="4 7" id="KW-0521">NADP</keyword>
<dbReference type="CDD" id="cd07079">
    <property type="entry name" value="ALDH_F18-19_ProA-GPR"/>
    <property type="match status" value="1"/>
</dbReference>
<dbReference type="PANTHER" id="PTHR11063:SF8">
    <property type="entry name" value="DELTA-1-PYRROLINE-5-CARBOXYLATE SYNTHASE"/>
    <property type="match status" value="1"/>
</dbReference>
<dbReference type="Pfam" id="PF00171">
    <property type="entry name" value="Aldedh"/>
    <property type="match status" value="2"/>
</dbReference>
<dbReference type="EC" id="1.2.1.41" evidence="7"/>
<evidence type="ECO:0000256" key="3">
    <source>
        <dbReference type="ARBA" id="ARBA00022650"/>
    </source>
</evidence>
<dbReference type="EMBL" id="JSAM01000007">
    <property type="protein sequence ID" value="KIA78729.1"/>
    <property type="molecule type" value="Genomic_DNA"/>
</dbReference>
<dbReference type="GO" id="GO:0050661">
    <property type="term" value="F:NADP binding"/>
    <property type="evidence" value="ECO:0007669"/>
    <property type="project" value="InterPro"/>
</dbReference>
<dbReference type="InterPro" id="IPR000965">
    <property type="entry name" value="GPR_dom"/>
</dbReference>
<keyword evidence="7" id="KW-0963">Cytoplasm</keyword>
<comment type="subcellular location">
    <subcellularLocation>
        <location evidence="7">Cytoplasm</location>
    </subcellularLocation>
</comment>
<sequence>MKDPAFIQKIGKASKEAAYQLATISTQQKNAALNTLADNLLKHQKTILEANQLDLDTALNASLQDAFLDRLSLKDRLEGIAHDVKQVAKLPDPVGEIFDSTVLANGLHLYKQRTPIGVIGVIYEARPNVTIDIASLTIKTGNSVILRGGSETLRTNLKLVEVIQNSLAEAAIPLNAVQFIDKTERHYIKDMLHAHEYIDLIIPRGGVGLHQYCKENSMIPVITGGMGICHLFVDSSADQSKALEVICNAKLQKPSACNALDTLLIHQDIAQEFIPAVLERLGKKGVVFPVSKETEMALKNLAFPACCHLAQDQDWDTEWLGLTLGLHVVKNLEEAIQHIQKHSQGHSDGILTENDKHAEEFIKKVDSACVYVNASTRFSDGAQFGLGAEVAISTQKIHARGPMALKELTSYKWIARGNYHTRKS</sequence>
<dbReference type="GO" id="GO:0005737">
    <property type="term" value="C:cytoplasm"/>
    <property type="evidence" value="ECO:0007669"/>
    <property type="project" value="UniProtKB-SubCell"/>
</dbReference>
<evidence type="ECO:0000256" key="5">
    <source>
        <dbReference type="ARBA" id="ARBA00023002"/>
    </source>
</evidence>
<proteinExistence type="inferred from homology"/>
<dbReference type="NCBIfam" id="TIGR00407">
    <property type="entry name" value="proA"/>
    <property type="match status" value="1"/>
</dbReference>
<feature type="domain" description="Aldehyde dehydrogenase" evidence="8">
    <location>
        <begin position="326"/>
        <end position="413"/>
    </location>
</feature>
<evidence type="ECO:0000313" key="9">
    <source>
        <dbReference type="EMBL" id="KIA78729.1"/>
    </source>
</evidence>
<keyword evidence="3 7" id="KW-0641">Proline biosynthesis</keyword>
<organism evidence="9 10">
    <name type="scientific">Parachlamydia acanthamoebae</name>
    <dbReference type="NCBI Taxonomy" id="83552"/>
    <lineage>
        <taxon>Bacteria</taxon>
        <taxon>Pseudomonadati</taxon>
        <taxon>Chlamydiota</taxon>
        <taxon>Chlamydiia</taxon>
        <taxon>Parachlamydiales</taxon>
        <taxon>Parachlamydiaceae</taxon>
        <taxon>Parachlamydia</taxon>
    </lineage>
</organism>
<dbReference type="RefSeq" id="WP_013924461.1">
    <property type="nucleotide sequence ID" value="NZ_JSAM01000007.1"/>
</dbReference>
<dbReference type="PATRIC" id="fig|83552.4.peg.55"/>
<comment type="function">
    <text evidence="7">Catalyzes the NADPH-dependent reduction of L-glutamate 5-phosphate into L-glutamate 5-semialdehyde and phosphate. The product spontaneously undergoes cyclization to form 1-pyrroline-5-carboxylate.</text>
</comment>
<dbReference type="HAMAP" id="MF_00412">
    <property type="entry name" value="ProA"/>
    <property type="match status" value="1"/>
</dbReference>
<dbReference type="InterPro" id="IPR012134">
    <property type="entry name" value="Glu-5-SA_DH"/>
</dbReference>
<evidence type="ECO:0000256" key="6">
    <source>
        <dbReference type="ARBA" id="ARBA00049024"/>
    </source>
</evidence>
<gene>
    <name evidence="7 9" type="primary">proA</name>
    <name evidence="9" type="ORF">DB43_DM00040</name>
</gene>
<dbReference type="UniPathway" id="UPA00098">
    <property type="reaction ID" value="UER00360"/>
</dbReference>
<evidence type="ECO:0000313" key="10">
    <source>
        <dbReference type="Proteomes" id="UP000031307"/>
    </source>
</evidence>
<dbReference type="GO" id="GO:0055129">
    <property type="term" value="P:L-proline biosynthetic process"/>
    <property type="evidence" value="ECO:0007669"/>
    <property type="project" value="UniProtKB-UniRule"/>
</dbReference>
<feature type="domain" description="Aldehyde dehydrogenase" evidence="8">
    <location>
        <begin position="7"/>
        <end position="296"/>
    </location>
</feature>
<comment type="similarity">
    <text evidence="7">Belongs to the gamma-glutamyl phosphate reductase family.</text>
</comment>
<dbReference type="GO" id="GO:0004350">
    <property type="term" value="F:glutamate-5-semialdehyde dehydrogenase activity"/>
    <property type="evidence" value="ECO:0007669"/>
    <property type="project" value="UniProtKB-UniRule"/>
</dbReference>
<dbReference type="NCBIfam" id="NF001221">
    <property type="entry name" value="PRK00197.1"/>
    <property type="match status" value="1"/>
</dbReference>
<dbReference type="Proteomes" id="UP000031307">
    <property type="component" value="Unassembled WGS sequence"/>
</dbReference>
<dbReference type="Gene3D" id="3.40.309.10">
    <property type="entry name" value="Aldehyde Dehydrogenase, Chain A, domain 2"/>
    <property type="match status" value="1"/>
</dbReference>
<evidence type="ECO:0000256" key="2">
    <source>
        <dbReference type="ARBA" id="ARBA00022605"/>
    </source>
</evidence>
<dbReference type="OMA" id="KTQRYGT"/>
<dbReference type="InterPro" id="IPR016161">
    <property type="entry name" value="Ald_DH/histidinol_DH"/>
</dbReference>
<dbReference type="Gene3D" id="3.40.605.10">
    <property type="entry name" value="Aldehyde Dehydrogenase, Chain A, domain 1"/>
    <property type="match status" value="1"/>
</dbReference>
<dbReference type="InterPro" id="IPR016163">
    <property type="entry name" value="Ald_DH_C"/>
</dbReference>
<reference evidence="9 10" key="1">
    <citation type="journal article" date="2014" name="Mol. Biol. Evol.">
        <title>Massive expansion of Ubiquitination-related gene families within the Chlamydiae.</title>
        <authorList>
            <person name="Domman D."/>
            <person name="Collingro A."/>
            <person name="Lagkouvardos I."/>
            <person name="Gehre L."/>
            <person name="Weinmaier T."/>
            <person name="Rattei T."/>
            <person name="Subtil A."/>
            <person name="Horn M."/>
        </authorList>
    </citation>
    <scope>NUCLEOTIDE SEQUENCE [LARGE SCALE GENOMIC DNA]</scope>
    <source>
        <strain evidence="9 10">OEW1</strain>
    </source>
</reference>
<dbReference type="PANTHER" id="PTHR11063">
    <property type="entry name" value="GLUTAMATE SEMIALDEHYDE DEHYDROGENASE"/>
    <property type="match status" value="1"/>
</dbReference>
<evidence type="ECO:0000256" key="1">
    <source>
        <dbReference type="ARBA" id="ARBA00004985"/>
    </source>
</evidence>